<dbReference type="Gene3D" id="2.40.50.140">
    <property type="entry name" value="Nucleic acid-binding proteins"/>
    <property type="match status" value="1"/>
</dbReference>
<name>A0A8S2LPB6_9BILA</name>
<evidence type="ECO:0000256" key="4">
    <source>
        <dbReference type="ARBA" id="ARBA00022833"/>
    </source>
</evidence>
<evidence type="ECO:0000256" key="1">
    <source>
        <dbReference type="ARBA" id="ARBA00005690"/>
    </source>
</evidence>
<protein>
    <submittedName>
        <fullName evidence="6">Uncharacterized protein</fullName>
    </submittedName>
</protein>
<evidence type="ECO:0000256" key="2">
    <source>
        <dbReference type="ARBA" id="ARBA00022723"/>
    </source>
</evidence>
<dbReference type="GO" id="GO:0008270">
    <property type="term" value="F:zinc ion binding"/>
    <property type="evidence" value="ECO:0007669"/>
    <property type="project" value="UniProtKB-KW"/>
</dbReference>
<comment type="similarity">
    <text evidence="1">Belongs to the replication factor A protein 1 family.</text>
</comment>
<dbReference type="SUPFAM" id="SSF50249">
    <property type="entry name" value="Nucleic acid-binding proteins"/>
    <property type="match status" value="1"/>
</dbReference>
<sequence>MALNTSSISRLMHGNIDDLPLVLQVLDIHQLNGDVNGVFWARLKLSDGKNDYREGRVIRKSQLCIFANGKGKFFTFDIADFSSEIRCKAFNYITEMFFEPIVVGQAYQLRDFVIQRSNRQYNHLFHNFEINLTTDSVVQQIRSDLFQNLNTSFNVVKISSISLSDVGKCVDLSVTIKSIGDNDFIYVQKRNSFFHRRVIMVSDNSSDATIVFWGDLVRTACTVVLNNMLTSIYF</sequence>
<keyword evidence="5" id="KW-0238">DNA-binding</keyword>
<dbReference type="AlphaFoldDB" id="A0A8S2LPB6"/>
<evidence type="ECO:0000313" key="7">
    <source>
        <dbReference type="Proteomes" id="UP000676336"/>
    </source>
</evidence>
<accession>A0A8S2LPB6</accession>
<evidence type="ECO:0000256" key="3">
    <source>
        <dbReference type="ARBA" id="ARBA00022771"/>
    </source>
</evidence>
<keyword evidence="2" id="KW-0479">Metal-binding</keyword>
<gene>
    <name evidence="6" type="ORF">SMN809_LOCUS6561</name>
</gene>
<dbReference type="FunFam" id="2.40.50.140:FF:000041">
    <property type="entry name" value="Replication protein A subunit"/>
    <property type="match status" value="1"/>
</dbReference>
<reference evidence="6" key="1">
    <citation type="submission" date="2021-02" db="EMBL/GenBank/DDBJ databases">
        <authorList>
            <person name="Nowell W R."/>
        </authorList>
    </citation>
    <scope>NUCLEOTIDE SEQUENCE</scope>
</reference>
<keyword evidence="3" id="KW-0863">Zinc-finger</keyword>
<evidence type="ECO:0000256" key="5">
    <source>
        <dbReference type="ARBA" id="ARBA00023125"/>
    </source>
</evidence>
<organism evidence="6 7">
    <name type="scientific">Rotaria magnacalcarata</name>
    <dbReference type="NCBI Taxonomy" id="392030"/>
    <lineage>
        <taxon>Eukaryota</taxon>
        <taxon>Metazoa</taxon>
        <taxon>Spiralia</taxon>
        <taxon>Gnathifera</taxon>
        <taxon>Rotifera</taxon>
        <taxon>Eurotatoria</taxon>
        <taxon>Bdelloidea</taxon>
        <taxon>Philodinida</taxon>
        <taxon>Philodinidae</taxon>
        <taxon>Rotaria</taxon>
    </lineage>
</organism>
<evidence type="ECO:0000313" key="6">
    <source>
        <dbReference type="EMBL" id="CAF3899521.1"/>
    </source>
</evidence>
<dbReference type="Proteomes" id="UP000676336">
    <property type="component" value="Unassembled WGS sequence"/>
</dbReference>
<dbReference type="GO" id="GO:0003677">
    <property type="term" value="F:DNA binding"/>
    <property type="evidence" value="ECO:0007669"/>
    <property type="project" value="UniProtKB-KW"/>
</dbReference>
<dbReference type="EMBL" id="CAJOBI010001788">
    <property type="protein sequence ID" value="CAF3899521.1"/>
    <property type="molecule type" value="Genomic_DNA"/>
</dbReference>
<proteinExistence type="inferred from homology"/>
<dbReference type="InterPro" id="IPR012340">
    <property type="entry name" value="NA-bd_OB-fold"/>
</dbReference>
<keyword evidence="4" id="KW-0862">Zinc</keyword>
<comment type="caution">
    <text evidence="6">The sequence shown here is derived from an EMBL/GenBank/DDBJ whole genome shotgun (WGS) entry which is preliminary data.</text>
</comment>